<name>A0A6J2YEE1_SITOR</name>
<feature type="transmembrane region" description="Helical" evidence="9">
    <location>
        <begin position="250"/>
        <end position="273"/>
    </location>
</feature>
<evidence type="ECO:0000256" key="6">
    <source>
        <dbReference type="ARBA" id="ARBA00023136"/>
    </source>
</evidence>
<dbReference type="Gene3D" id="1.10.287.70">
    <property type="match status" value="1"/>
</dbReference>
<dbReference type="GO" id="GO:0005886">
    <property type="term" value="C:plasma membrane"/>
    <property type="evidence" value="ECO:0007669"/>
    <property type="project" value="UniProtKB-SubCell"/>
</dbReference>
<dbReference type="GeneID" id="115887084"/>
<dbReference type="PANTHER" id="PTHR42643">
    <property type="entry name" value="IONOTROPIC RECEPTOR 20A-RELATED"/>
    <property type="match status" value="1"/>
</dbReference>
<feature type="transmembrane region" description="Helical" evidence="9">
    <location>
        <begin position="444"/>
        <end position="467"/>
    </location>
</feature>
<dbReference type="Proteomes" id="UP000504635">
    <property type="component" value="Unplaced"/>
</dbReference>
<feature type="transmembrane region" description="Helical" evidence="9">
    <location>
        <begin position="187"/>
        <end position="208"/>
    </location>
</feature>
<protein>
    <submittedName>
        <fullName evidence="12">Uncharacterized protein LOC115887084</fullName>
    </submittedName>
</protein>
<feature type="transmembrane region" description="Helical" evidence="9">
    <location>
        <begin position="220"/>
        <end position="238"/>
    </location>
</feature>
<dbReference type="InParanoid" id="A0A6J2YEE1"/>
<evidence type="ECO:0000259" key="10">
    <source>
        <dbReference type="Pfam" id="PF00060"/>
    </source>
</evidence>
<evidence type="ECO:0000256" key="8">
    <source>
        <dbReference type="ARBA" id="ARBA00023180"/>
    </source>
</evidence>
<evidence type="ECO:0000313" key="11">
    <source>
        <dbReference type="Proteomes" id="UP000504635"/>
    </source>
</evidence>
<dbReference type="InterPro" id="IPR052192">
    <property type="entry name" value="Insect_Ionotropic_Sensory_Rcpt"/>
</dbReference>
<accession>A0A6J2YEE1</accession>
<comment type="subcellular location">
    <subcellularLocation>
        <location evidence="1">Cell membrane</location>
        <topology evidence="1">Multi-pass membrane protein</topology>
    </subcellularLocation>
</comment>
<dbReference type="Pfam" id="PF00060">
    <property type="entry name" value="Lig_chan"/>
    <property type="match status" value="1"/>
</dbReference>
<dbReference type="SUPFAM" id="SSF53850">
    <property type="entry name" value="Periplasmic binding protein-like II"/>
    <property type="match status" value="1"/>
</dbReference>
<proteinExistence type="inferred from homology"/>
<evidence type="ECO:0000256" key="5">
    <source>
        <dbReference type="ARBA" id="ARBA00022989"/>
    </source>
</evidence>
<reference evidence="12" key="1">
    <citation type="submission" date="2025-08" db="UniProtKB">
        <authorList>
            <consortium name="RefSeq"/>
        </authorList>
    </citation>
    <scope>IDENTIFICATION</scope>
    <source>
        <tissue evidence="12">Gonads</tissue>
    </source>
</reference>
<keyword evidence="7" id="KW-0675">Receptor</keyword>
<evidence type="ECO:0000313" key="12">
    <source>
        <dbReference type="RefSeq" id="XP_030762263.1"/>
    </source>
</evidence>
<dbReference type="GO" id="GO:0050906">
    <property type="term" value="P:detection of stimulus involved in sensory perception"/>
    <property type="evidence" value="ECO:0007669"/>
    <property type="project" value="UniProtKB-ARBA"/>
</dbReference>
<evidence type="ECO:0000256" key="1">
    <source>
        <dbReference type="ARBA" id="ARBA00004651"/>
    </source>
</evidence>
<evidence type="ECO:0000256" key="4">
    <source>
        <dbReference type="ARBA" id="ARBA00022692"/>
    </source>
</evidence>
<keyword evidence="6 9" id="KW-0472">Membrane</keyword>
<dbReference type="Gene3D" id="3.30.420.10">
    <property type="entry name" value="Ribonuclease H-like superfamily/Ribonuclease H"/>
    <property type="match status" value="1"/>
</dbReference>
<dbReference type="PANTHER" id="PTHR42643:SF33">
    <property type="entry name" value="GLUTAMATE RECEPTOR 2-LIKE PROTEIN"/>
    <property type="match status" value="1"/>
</dbReference>
<keyword evidence="3" id="KW-1003">Cell membrane</keyword>
<dbReference type="OrthoDB" id="6117597at2759"/>
<evidence type="ECO:0000256" key="9">
    <source>
        <dbReference type="SAM" id="Phobius"/>
    </source>
</evidence>
<dbReference type="GO" id="GO:0015276">
    <property type="term" value="F:ligand-gated monoatomic ion channel activity"/>
    <property type="evidence" value="ECO:0007669"/>
    <property type="project" value="InterPro"/>
</dbReference>
<comment type="similarity">
    <text evidence="2">Belongs to the glutamate-gated ion channel (TC 1.A.10.1) family.</text>
</comment>
<keyword evidence="11" id="KW-1185">Reference proteome</keyword>
<dbReference type="InterPro" id="IPR036397">
    <property type="entry name" value="RNaseH_sf"/>
</dbReference>
<dbReference type="GO" id="GO:0003676">
    <property type="term" value="F:nucleic acid binding"/>
    <property type="evidence" value="ECO:0007669"/>
    <property type="project" value="InterPro"/>
</dbReference>
<keyword evidence="5 9" id="KW-1133">Transmembrane helix</keyword>
<gene>
    <name evidence="12" type="primary">LOC115887084</name>
</gene>
<dbReference type="RefSeq" id="XP_030762263.1">
    <property type="nucleotide sequence ID" value="XM_030906403.1"/>
</dbReference>
<organism evidence="11 12">
    <name type="scientific">Sitophilus oryzae</name>
    <name type="common">Rice weevil</name>
    <name type="synonym">Curculio oryzae</name>
    <dbReference type="NCBI Taxonomy" id="7048"/>
    <lineage>
        <taxon>Eukaryota</taxon>
        <taxon>Metazoa</taxon>
        <taxon>Ecdysozoa</taxon>
        <taxon>Arthropoda</taxon>
        <taxon>Hexapoda</taxon>
        <taxon>Insecta</taxon>
        <taxon>Pterygota</taxon>
        <taxon>Neoptera</taxon>
        <taxon>Endopterygota</taxon>
        <taxon>Coleoptera</taxon>
        <taxon>Polyphaga</taxon>
        <taxon>Cucujiformia</taxon>
        <taxon>Curculionidae</taxon>
        <taxon>Dryophthorinae</taxon>
        <taxon>Sitophilus</taxon>
    </lineage>
</organism>
<evidence type="ECO:0000256" key="7">
    <source>
        <dbReference type="ARBA" id="ARBA00023170"/>
    </source>
</evidence>
<dbReference type="InterPro" id="IPR001320">
    <property type="entry name" value="Iontro_rcpt_C"/>
</dbReference>
<dbReference type="KEGG" id="soy:115887084"/>
<keyword evidence="8" id="KW-0325">Glycoprotein</keyword>
<dbReference type="AlphaFoldDB" id="A0A6J2YEE1"/>
<evidence type="ECO:0000256" key="2">
    <source>
        <dbReference type="ARBA" id="ARBA00008685"/>
    </source>
</evidence>
<evidence type="ECO:0000256" key="3">
    <source>
        <dbReference type="ARBA" id="ARBA00022475"/>
    </source>
</evidence>
<keyword evidence="4 9" id="KW-0812">Transmembrane</keyword>
<sequence length="490" mass="57878">MFSDESRFCLRTDRRVWRLRNTRLNDRYVQEGHPFGVGGVMVWGGIFYGDRTECLWRYNDSNIDKDNILKINYILLSIMVENLNGTHFPYFFDNYGLEFDEKTKMYENNSMLGNIQRRKADIAGKNQIIDNLVKENWEKGYNGFVEYNRLLFMRFFAPTTPDYIAFLLRAPPLSYLQNVYLMPFDCLSWYGIGITFFAGIIILSAIIIEERRFINNRADSSIIDIFMLLLSALLQKFWNLEFKSLSGRIATAIFYLCFMVIFTFYCACIILFLQKSSESIKTFSDIYYSGFDFGVQDVSYNYFYFLKPNERTDENWRQIIYKERISKDLHKFFMSAEEGMENVRKGFFAFQIQGSIGHHIIQKTYTNQEKCSVRVAPSVYYFPKNVYLAIHKNSVYIDHYKVGFQRLFENGLQKRALLRLFVKKPKCEEHMSNFSGIGITETKFIFTVFLIGIGASLSILLLEIFIFKITDSLMYYKMLKKYHVLQSYTN</sequence>
<feature type="domain" description="Ionotropic glutamate receptor C-terminal" evidence="10">
    <location>
        <begin position="210"/>
        <end position="453"/>
    </location>
</feature>